<dbReference type="Gene3D" id="3.30.750.60">
    <property type="entry name" value="Endosialidase, N-terminal extension domain"/>
    <property type="match status" value="1"/>
</dbReference>
<accession>A0A157STN0</accession>
<organism evidence="3 4">
    <name type="scientific">Bordetella trematum</name>
    <dbReference type="NCBI Taxonomy" id="123899"/>
    <lineage>
        <taxon>Bacteria</taxon>
        <taxon>Pseudomonadati</taxon>
        <taxon>Pseudomonadota</taxon>
        <taxon>Betaproteobacteria</taxon>
        <taxon>Burkholderiales</taxon>
        <taxon>Alcaligenaceae</taxon>
        <taxon>Bordetella</taxon>
    </lineage>
</organism>
<dbReference type="AlphaFoldDB" id="A0A157STN0"/>
<sequence>MGDRMAKYNTGNPMGSKSPKDLSDNAQNLDDAVNDLGKDTWLDRFGKTRVTLSGYGRMFSLFIAQSVARFQQFMTNAASRFEQFLISSGYQDLGDYRPGLKITERNQIFWKDGELYRAGARLGLPYTTTGDWADESSDFVSIGDAALRQELGTAGPGVAGAAIVAFESDVAGAVPRTVEEKLFEVPTSADDIGAAGDGVSDDTVFFAALEAGTSGQPINLLGRTFAVSALPNGNDYFNGAFVVAGQYMPQHNLPQAHPWANPAPHFKAISAGYDAVRGLNAAFLPLPSTAPIAYRSQALLIWREGRYHTFETTSSIKMARTYDAGSTLFDEKVIFKDAAGLDARNMNFAFMGGTRIGVFAGRYSASAPTSQYAPVFLYSDDFGANWSSVVLTLPSGALGGSPCSPSADGGVIHRYPASVGGHDTDGWITYVYGQTGNNTATGYFVTLDNGLTWTFGAIFSHMGPERLTETSVCRVGAENKWLMVIRDNRVATAPAYLVSKSTNMVDWEPWVASASAAGRNPPALIYDRGSFYLFAPSRQAREILMDRGSQLLYMKVNARAAFEDPVGIWNTPWRDLGAMTYWPTGPLFMHRDERGRWFGLFQTGETGQAGADQDSLQMVLISNSPTVTADAKEVVRLIPKRNIFVNGDFQIWNEGTTRESAAGRVFGPERWSLGRTSSPSTGASISRVDGVKRQFATRLQRIAGDTNSAGAVNFGYTFELGETSEIAGKAITVGFDIRRSPNMDSHIFLRFSYSTSSSEQAVTALNGTFTVGNVTASDLAVPVDPFTRHAVFRYDIPLDAKQVRFSVLMTGGAAVAGADHWVDIEGFYGVLGQVDSQPLPRSIAEDSILCARHCNKTYGPADIPGAVTDAGALQERSRGAESSAAVNMVWRFPIPMRATPTVTVFSTTGASGNLRNVTGGGDVPAIADAVGQSGATIINNAAVTSGAICRAHALATARL</sequence>
<dbReference type="CDD" id="cd15482">
    <property type="entry name" value="Sialidase_non-viral"/>
    <property type="match status" value="1"/>
</dbReference>
<dbReference type="InterPro" id="IPR036278">
    <property type="entry name" value="Sialidase_sf"/>
</dbReference>
<dbReference type="STRING" id="123899.SAMEA3906487_03865"/>
<dbReference type="Proteomes" id="UP000076825">
    <property type="component" value="Chromosome 1"/>
</dbReference>
<evidence type="ECO:0000256" key="1">
    <source>
        <dbReference type="SAM" id="MobiDB-lite"/>
    </source>
</evidence>
<evidence type="ECO:0000313" key="3">
    <source>
        <dbReference type="EMBL" id="SAI73830.1"/>
    </source>
</evidence>
<protein>
    <submittedName>
        <fullName evidence="3">N terminal extension of bacteriophage endosialidase</fullName>
    </submittedName>
</protein>
<feature type="region of interest" description="Disordered" evidence="1">
    <location>
        <begin position="1"/>
        <end position="26"/>
    </location>
</feature>
<evidence type="ECO:0000259" key="2">
    <source>
        <dbReference type="Pfam" id="PF12218"/>
    </source>
</evidence>
<dbReference type="PATRIC" id="fig|123899.6.peg.3865"/>
<name>A0A157STN0_9BORD</name>
<reference evidence="3 4" key="1">
    <citation type="submission" date="2016-04" db="EMBL/GenBank/DDBJ databases">
        <authorList>
            <consortium name="Pathogen Informatics"/>
        </authorList>
    </citation>
    <scope>NUCLEOTIDE SEQUENCE [LARGE SCALE GENOMIC DNA]</scope>
    <source>
        <strain evidence="3 4">H044680328</strain>
    </source>
</reference>
<keyword evidence="4" id="KW-1185">Reference proteome</keyword>
<dbReference type="InterPro" id="IPR024429">
    <property type="entry name" value="Endosialidase_N-extension"/>
</dbReference>
<dbReference type="Gene3D" id="2.120.10.10">
    <property type="match status" value="1"/>
</dbReference>
<dbReference type="KEGG" id="btrm:SAMEA390648703865"/>
<proteinExistence type="predicted"/>
<dbReference type="EMBL" id="LT546645">
    <property type="protein sequence ID" value="SAI73830.1"/>
    <property type="molecule type" value="Genomic_DNA"/>
</dbReference>
<feature type="domain" description="Endosialidase N-terminal extension" evidence="2">
    <location>
        <begin position="194"/>
        <end position="244"/>
    </location>
</feature>
<gene>
    <name evidence="3" type="ORF">SAMEA3906487_03865</name>
</gene>
<evidence type="ECO:0000313" key="4">
    <source>
        <dbReference type="Proteomes" id="UP000076825"/>
    </source>
</evidence>
<dbReference type="SUPFAM" id="SSF50939">
    <property type="entry name" value="Sialidases"/>
    <property type="match status" value="1"/>
</dbReference>
<dbReference type="Pfam" id="PF12218">
    <property type="entry name" value="End_N_terminal"/>
    <property type="match status" value="1"/>
</dbReference>